<proteinExistence type="predicted"/>
<dbReference type="Proteomes" id="UP001058533">
    <property type="component" value="Chromosome"/>
</dbReference>
<dbReference type="EMBL" id="CP101740">
    <property type="protein sequence ID" value="UUL83233.1"/>
    <property type="molecule type" value="Genomic_DNA"/>
</dbReference>
<evidence type="ECO:0000313" key="4">
    <source>
        <dbReference type="Proteomes" id="UP001058533"/>
    </source>
</evidence>
<evidence type="ECO:0000256" key="2">
    <source>
        <dbReference type="SAM" id="Phobius"/>
    </source>
</evidence>
<evidence type="ECO:0000256" key="1">
    <source>
        <dbReference type="SAM" id="Coils"/>
    </source>
</evidence>
<reference evidence="3" key="1">
    <citation type="submission" date="2022-07" db="EMBL/GenBank/DDBJ databases">
        <title>Sphingomonas sp. nov., a novel bacterium isolated from the north slope of the Mount Everest.</title>
        <authorList>
            <person name="Cui X."/>
            <person name="Liu Y."/>
        </authorList>
    </citation>
    <scope>NUCLEOTIDE SEQUENCE</scope>
    <source>
        <strain evidence="3">S5-59</strain>
    </source>
</reference>
<keyword evidence="2" id="KW-0812">Transmembrane</keyword>
<dbReference type="PANTHER" id="PTHR32309">
    <property type="entry name" value="TYROSINE-PROTEIN KINASE"/>
    <property type="match status" value="1"/>
</dbReference>
<gene>
    <name evidence="3" type="ORF">NMP03_03100</name>
</gene>
<protein>
    <submittedName>
        <fullName evidence="3">Chain-length determining protein</fullName>
    </submittedName>
</protein>
<evidence type="ECO:0000313" key="3">
    <source>
        <dbReference type="EMBL" id="UUL83233.1"/>
    </source>
</evidence>
<keyword evidence="4" id="KW-1185">Reference proteome</keyword>
<accession>A0ABY5L8D4</accession>
<keyword evidence="1" id="KW-0175">Coiled coil</keyword>
<keyword evidence="2" id="KW-1133">Transmembrane helix</keyword>
<dbReference type="InterPro" id="IPR050445">
    <property type="entry name" value="Bact_polysacc_biosynth/exp"/>
</dbReference>
<dbReference type="RefSeq" id="WP_256507076.1">
    <property type="nucleotide sequence ID" value="NZ_CP101740.1"/>
</dbReference>
<organism evidence="3 4">
    <name type="scientific">Sphingomonas qomolangmaensis</name>
    <dbReference type="NCBI Taxonomy" id="2918765"/>
    <lineage>
        <taxon>Bacteria</taxon>
        <taxon>Pseudomonadati</taxon>
        <taxon>Pseudomonadota</taxon>
        <taxon>Alphaproteobacteria</taxon>
        <taxon>Sphingomonadales</taxon>
        <taxon>Sphingomonadaceae</taxon>
        <taxon>Sphingomonas</taxon>
    </lineage>
</organism>
<sequence>MDGLYDEVRAGIHAVWQRRWLALGIAWGLCLAGWLVVSQIPNQYVSTARIDVQLRSILPAQDGSVARNEQEKDIERVRQTLTSAVNLKKVVLSTDLANTVSSDQDIANRVAALQKAIKITPQQDNIFEISATIANAGASDATNAKLARDVVQKLIDIFVEDNLANNRGQTSQSLRFLDQQLDQRQQALQAAETKKADFQTRFLGSLPGTGTIADRVGQARTQLAQVNADLAAAQSSLGAVNGQMAGTPRSTPGAAGVSGPARARLAAIQGQLAEARGRGWTDSHPDVIALNSQLAQAQAAAGNEPLYGGGGGASNPLYLSLQAMQADRAAQVASLSQRKAQLEGDLGRLSDTMANEPGVAGELAAIDRDYLVLKDQYDKLLTSREQVRLRSQVQTETDAVKFAVIDPPTRPQAPAAPNRPLFLTAILILGLGGGAAAAFAMSKLRTTYPTAARLEKASGLPVIGSIGEVVTAAQTAIRKRQLRMFAGGVGGLVVAFVVLIGVEFLQRGLVA</sequence>
<keyword evidence="2" id="KW-0472">Membrane</keyword>
<feature type="transmembrane region" description="Helical" evidence="2">
    <location>
        <begin position="421"/>
        <end position="441"/>
    </location>
</feature>
<dbReference type="NCBIfam" id="TIGR03007">
    <property type="entry name" value="pepcterm_ChnLen"/>
    <property type="match status" value="1"/>
</dbReference>
<feature type="transmembrane region" description="Helical" evidence="2">
    <location>
        <begin position="20"/>
        <end position="37"/>
    </location>
</feature>
<dbReference type="PANTHER" id="PTHR32309:SF13">
    <property type="entry name" value="FERRIC ENTEROBACTIN TRANSPORT PROTEIN FEPE"/>
    <property type="match status" value="1"/>
</dbReference>
<feature type="coiled-coil region" evidence="1">
    <location>
        <begin position="174"/>
        <end position="201"/>
    </location>
</feature>
<feature type="transmembrane region" description="Helical" evidence="2">
    <location>
        <begin position="484"/>
        <end position="505"/>
    </location>
</feature>
<dbReference type="InterPro" id="IPR014345">
    <property type="entry name" value="XrtA_polysacc_chain"/>
</dbReference>
<name>A0ABY5L8D4_9SPHN</name>